<dbReference type="EMBL" id="CAJOBC010003993">
    <property type="protein sequence ID" value="CAF3809854.1"/>
    <property type="molecule type" value="Genomic_DNA"/>
</dbReference>
<organism evidence="1 3">
    <name type="scientific">Didymodactylos carnosus</name>
    <dbReference type="NCBI Taxonomy" id="1234261"/>
    <lineage>
        <taxon>Eukaryota</taxon>
        <taxon>Metazoa</taxon>
        <taxon>Spiralia</taxon>
        <taxon>Gnathifera</taxon>
        <taxon>Rotifera</taxon>
        <taxon>Eurotatoria</taxon>
        <taxon>Bdelloidea</taxon>
        <taxon>Philodinida</taxon>
        <taxon>Philodinidae</taxon>
        <taxon>Didymodactylos</taxon>
    </lineage>
</organism>
<sequence length="199" mass="23412">MDYRDSENDALSREIAEMFAANVLFEIRSFDNIIYADISYQSKYTSAVSYFENLLKSIQNERDQYHIHYSLATVYNWTKQYDLALEHVVIGYNTSAKLNHLTAVTWTLRLTGLIYYNRIDYDYALKFFCKALKDIDPNTSFDLIADIQQDMACIYFIQNNSLLALKHIYQSLGIIDEFYFDEISDIADIHITIGQRFYK</sequence>
<evidence type="ECO:0000313" key="1">
    <source>
        <dbReference type="EMBL" id="CAF1039559.1"/>
    </source>
</evidence>
<keyword evidence="3" id="KW-1185">Reference proteome</keyword>
<dbReference type="Proteomes" id="UP000681722">
    <property type="component" value="Unassembled WGS sequence"/>
</dbReference>
<comment type="caution">
    <text evidence="1">The sequence shown here is derived from an EMBL/GenBank/DDBJ whole genome shotgun (WGS) entry which is preliminary data.</text>
</comment>
<dbReference type="SUPFAM" id="SSF48452">
    <property type="entry name" value="TPR-like"/>
    <property type="match status" value="1"/>
</dbReference>
<protein>
    <submittedName>
        <fullName evidence="1">Uncharacterized protein</fullName>
    </submittedName>
</protein>
<accession>A0A814JMN4</accession>
<evidence type="ECO:0000313" key="2">
    <source>
        <dbReference type="EMBL" id="CAF3809854.1"/>
    </source>
</evidence>
<evidence type="ECO:0000313" key="3">
    <source>
        <dbReference type="Proteomes" id="UP000663829"/>
    </source>
</evidence>
<dbReference type="Proteomes" id="UP000663829">
    <property type="component" value="Unassembled WGS sequence"/>
</dbReference>
<gene>
    <name evidence="1" type="ORF">GPM918_LOCUS15704</name>
    <name evidence="2" type="ORF">SRO942_LOCUS15704</name>
</gene>
<dbReference type="AlphaFoldDB" id="A0A814JMN4"/>
<name>A0A814JMN4_9BILA</name>
<dbReference type="EMBL" id="CAJNOQ010003993">
    <property type="protein sequence ID" value="CAF1039559.1"/>
    <property type="molecule type" value="Genomic_DNA"/>
</dbReference>
<proteinExistence type="predicted"/>
<dbReference type="InterPro" id="IPR011990">
    <property type="entry name" value="TPR-like_helical_dom_sf"/>
</dbReference>
<dbReference type="Gene3D" id="1.25.40.10">
    <property type="entry name" value="Tetratricopeptide repeat domain"/>
    <property type="match status" value="1"/>
</dbReference>
<reference evidence="1" key="1">
    <citation type="submission" date="2021-02" db="EMBL/GenBank/DDBJ databases">
        <authorList>
            <person name="Nowell W R."/>
        </authorList>
    </citation>
    <scope>NUCLEOTIDE SEQUENCE</scope>
</reference>